<dbReference type="Pfam" id="PF08818">
    <property type="entry name" value="DUF1801"/>
    <property type="match status" value="1"/>
</dbReference>
<gene>
    <name evidence="2" type="ORF">GGR42_003112</name>
</gene>
<dbReference type="EMBL" id="JAATJJ010000002">
    <property type="protein sequence ID" value="NJB72621.1"/>
    <property type="molecule type" value="Genomic_DNA"/>
</dbReference>
<proteinExistence type="predicted"/>
<evidence type="ECO:0000313" key="2">
    <source>
        <dbReference type="EMBL" id="NJB72621.1"/>
    </source>
</evidence>
<protein>
    <recommendedName>
        <fullName evidence="1">YdhG-like domain-containing protein</fullName>
    </recommendedName>
</protein>
<comment type="caution">
    <text evidence="2">The sequence shown here is derived from an EMBL/GenBank/DDBJ whole genome shotgun (WGS) entry which is preliminary data.</text>
</comment>
<dbReference type="Proteomes" id="UP000590442">
    <property type="component" value="Unassembled WGS sequence"/>
</dbReference>
<dbReference type="Gene3D" id="3.90.1150.200">
    <property type="match status" value="1"/>
</dbReference>
<evidence type="ECO:0000313" key="3">
    <source>
        <dbReference type="Proteomes" id="UP000590442"/>
    </source>
</evidence>
<dbReference type="AlphaFoldDB" id="A0A846QWA9"/>
<sequence>MNPAEEYIFNQPEPFRSILMHLKGVIEHTIPEVEMKFKYRVPYFYIGKTPICYMNQAKDYVDLGFWSSAYLTRHIELMCTEGRKVVKSLRYKTLEEINDDILMDVLKEAYSVKDKGFWK</sequence>
<keyword evidence="3" id="KW-1185">Reference proteome</keyword>
<reference evidence="2 3" key="1">
    <citation type="submission" date="2020-03" db="EMBL/GenBank/DDBJ databases">
        <title>Genomic Encyclopedia of Type Strains, Phase IV (KMG-IV): sequencing the most valuable type-strain genomes for metagenomic binning, comparative biology and taxonomic classification.</title>
        <authorList>
            <person name="Goeker M."/>
        </authorList>
    </citation>
    <scope>NUCLEOTIDE SEQUENCE [LARGE SCALE GENOMIC DNA]</scope>
    <source>
        <strain evidence="2 3">DSM 29762</strain>
    </source>
</reference>
<evidence type="ECO:0000259" key="1">
    <source>
        <dbReference type="Pfam" id="PF08818"/>
    </source>
</evidence>
<accession>A0A846QWA9</accession>
<feature type="domain" description="YdhG-like" evidence="1">
    <location>
        <begin position="16"/>
        <end position="109"/>
    </location>
</feature>
<dbReference type="SUPFAM" id="SSF159888">
    <property type="entry name" value="YdhG-like"/>
    <property type="match status" value="1"/>
</dbReference>
<organism evidence="2 3">
    <name type="scientific">Saonia flava</name>
    <dbReference type="NCBI Taxonomy" id="523696"/>
    <lineage>
        <taxon>Bacteria</taxon>
        <taxon>Pseudomonadati</taxon>
        <taxon>Bacteroidota</taxon>
        <taxon>Flavobacteriia</taxon>
        <taxon>Flavobacteriales</taxon>
        <taxon>Flavobacteriaceae</taxon>
        <taxon>Saonia</taxon>
    </lineage>
</organism>
<name>A0A846QWA9_9FLAO</name>
<dbReference type="InterPro" id="IPR014922">
    <property type="entry name" value="YdhG-like"/>
</dbReference>